<dbReference type="GeneID" id="66077146"/>
<dbReference type="Proteomes" id="UP001049176">
    <property type="component" value="Chromosome 4"/>
</dbReference>
<dbReference type="EMBL" id="CM032184">
    <property type="protein sequence ID" value="KAG7094474.1"/>
    <property type="molecule type" value="Genomic_DNA"/>
</dbReference>
<proteinExistence type="predicted"/>
<reference evidence="1" key="1">
    <citation type="journal article" date="2021" name="Genome Biol. Evol.">
        <title>The assembled and annotated genome of the fairy-ring fungus Marasmius oreades.</title>
        <authorList>
            <person name="Hiltunen M."/>
            <person name="Ament-Velasquez S.L."/>
            <person name="Johannesson H."/>
        </authorList>
    </citation>
    <scope>NUCLEOTIDE SEQUENCE</scope>
    <source>
        <strain evidence="1">03SP1</strain>
    </source>
</reference>
<organism evidence="1 2">
    <name type="scientific">Marasmius oreades</name>
    <name type="common">fairy-ring Marasmius</name>
    <dbReference type="NCBI Taxonomy" id="181124"/>
    <lineage>
        <taxon>Eukaryota</taxon>
        <taxon>Fungi</taxon>
        <taxon>Dikarya</taxon>
        <taxon>Basidiomycota</taxon>
        <taxon>Agaricomycotina</taxon>
        <taxon>Agaricomycetes</taxon>
        <taxon>Agaricomycetidae</taxon>
        <taxon>Agaricales</taxon>
        <taxon>Marasmiineae</taxon>
        <taxon>Marasmiaceae</taxon>
        <taxon>Marasmius</taxon>
    </lineage>
</organism>
<accession>A0A9P7UW32</accession>
<keyword evidence="2" id="KW-1185">Reference proteome</keyword>
<dbReference type="AlphaFoldDB" id="A0A9P7UW32"/>
<protein>
    <submittedName>
        <fullName evidence="1">Uncharacterized protein</fullName>
    </submittedName>
</protein>
<dbReference type="KEGG" id="more:E1B28_008070"/>
<comment type="caution">
    <text evidence="1">The sequence shown here is derived from an EMBL/GenBank/DDBJ whole genome shotgun (WGS) entry which is preliminary data.</text>
</comment>
<evidence type="ECO:0000313" key="2">
    <source>
        <dbReference type="Proteomes" id="UP001049176"/>
    </source>
</evidence>
<gene>
    <name evidence="1" type="ORF">E1B28_008070</name>
</gene>
<dbReference type="RefSeq" id="XP_043010944.1">
    <property type="nucleotide sequence ID" value="XM_043152857.1"/>
</dbReference>
<name>A0A9P7UW32_9AGAR</name>
<sequence>MTMELLTSFPNFLSVSSKPHASTKKGKGRIAARREAEKEVYGVGEFFAGGSRVGGGREGTVRHRKSFQFHFPCHLHHPVPASRLRSTLFSLLKEKTTPNMLLWRYSLRFHGCLVTIHTNLVTYNGRGYPS</sequence>
<evidence type="ECO:0000313" key="1">
    <source>
        <dbReference type="EMBL" id="KAG7094474.1"/>
    </source>
</evidence>